<dbReference type="EMBL" id="QREV01000013">
    <property type="protein sequence ID" value="RDU49724.1"/>
    <property type="molecule type" value="Genomic_DNA"/>
</dbReference>
<evidence type="ECO:0000256" key="1">
    <source>
        <dbReference type="ARBA" id="ARBA00004613"/>
    </source>
</evidence>
<evidence type="ECO:0000313" key="7">
    <source>
        <dbReference type="Proteomes" id="UP000256321"/>
    </source>
</evidence>
<keyword evidence="8" id="KW-1185">Reference proteome</keyword>
<dbReference type="RefSeq" id="WP_115499067.1">
    <property type="nucleotide sequence ID" value="NZ_JACRTI010000013.1"/>
</dbReference>
<dbReference type="PANTHER" id="PTHR34216:SF3">
    <property type="entry name" value="POLY-BETA-1,6-N-ACETYL-D-GLUCOSAMINE N-DEACETYLASE"/>
    <property type="match status" value="1"/>
</dbReference>
<evidence type="ECO:0000259" key="4">
    <source>
        <dbReference type="PROSITE" id="PS51677"/>
    </source>
</evidence>
<reference evidence="5 8" key="2">
    <citation type="submission" date="2020-08" db="EMBL/GenBank/DDBJ databases">
        <title>Genome public.</title>
        <authorList>
            <person name="Liu C."/>
            <person name="Sun Q."/>
        </authorList>
    </citation>
    <scope>NUCLEOTIDE SEQUENCE [LARGE SCALE GENOMIC DNA]</scope>
    <source>
        <strain evidence="5 8">426_9</strain>
    </source>
</reference>
<evidence type="ECO:0000313" key="8">
    <source>
        <dbReference type="Proteomes" id="UP000629596"/>
    </source>
</evidence>
<dbReference type="GO" id="GO:0005576">
    <property type="term" value="C:extracellular region"/>
    <property type="evidence" value="ECO:0007669"/>
    <property type="project" value="UniProtKB-SubCell"/>
</dbReference>
<dbReference type="GO" id="GO:0005975">
    <property type="term" value="P:carbohydrate metabolic process"/>
    <property type="evidence" value="ECO:0007669"/>
    <property type="project" value="InterPro"/>
</dbReference>
<name>A0A3D8HFG3_9BACT</name>
<comment type="caution">
    <text evidence="6">The sequence shown here is derived from an EMBL/GenBank/DDBJ whole genome shotgun (WGS) entry which is preliminary data.</text>
</comment>
<evidence type="ECO:0000256" key="3">
    <source>
        <dbReference type="SAM" id="SignalP"/>
    </source>
</evidence>
<gene>
    <name evidence="6" type="ORF">DWU89_07700</name>
    <name evidence="5" type="ORF">H8784_07530</name>
</gene>
<dbReference type="AlphaFoldDB" id="A0A3D8HFG3"/>
<dbReference type="InterPro" id="IPR011330">
    <property type="entry name" value="Glyco_hydro/deAcase_b/a-brl"/>
</dbReference>
<dbReference type="InterPro" id="IPR002509">
    <property type="entry name" value="NODB_dom"/>
</dbReference>
<dbReference type="Proteomes" id="UP000629596">
    <property type="component" value="Unassembled WGS sequence"/>
</dbReference>
<dbReference type="Pfam" id="PF01522">
    <property type="entry name" value="Polysacc_deac_1"/>
    <property type="match status" value="1"/>
</dbReference>
<evidence type="ECO:0000256" key="2">
    <source>
        <dbReference type="ARBA" id="ARBA00022729"/>
    </source>
</evidence>
<accession>A0A3D8HFG3</accession>
<sequence>MNKTVLILLLVCLSVCGAQAQISWPDGKKAAIVLTYDDGLKSQRDIVMPQLEAKGFRGTFFLYGQVVKDSDIPEWREAARRGHELGNHSLFHPCLAGTVETSSSSLCRSLECYSVKDMLTEIGMMNSFLYAIDGKKEHAYAYPCGQSVAGGEDYSRPLLDSGLVKYCRGAAGRHVVEDAKTLNFALIPTLPALTGCKADDLIKYVQDALDKHGLGIIVFHGVGGDYLTVDAAEHQKLVDFLAAHSDEIWVGTFSDVLDYVAEQAKK</sequence>
<dbReference type="EMBL" id="JACRTI010000013">
    <property type="protein sequence ID" value="MBC8601573.1"/>
    <property type="molecule type" value="Genomic_DNA"/>
</dbReference>
<feature type="signal peptide" evidence="3">
    <location>
        <begin position="1"/>
        <end position="20"/>
    </location>
</feature>
<proteinExistence type="predicted"/>
<protein>
    <submittedName>
        <fullName evidence="5 6">Polysaccharide deacetylase</fullName>
    </submittedName>
</protein>
<reference evidence="6 7" key="1">
    <citation type="submission" date="2018-07" db="EMBL/GenBank/DDBJ databases">
        <title>Parabacteroides acidifaciens nov. sp., isolated from human feces.</title>
        <authorList>
            <person name="Wang Y.J."/>
        </authorList>
    </citation>
    <scope>NUCLEOTIDE SEQUENCE [LARGE SCALE GENOMIC DNA]</scope>
    <source>
        <strain evidence="6 7">426-9</strain>
    </source>
</reference>
<dbReference type="GO" id="GO:0016810">
    <property type="term" value="F:hydrolase activity, acting on carbon-nitrogen (but not peptide) bonds"/>
    <property type="evidence" value="ECO:0007669"/>
    <property type="project" value="InterPro"/>
</dbReference>
<feature type="domain" description="NodB homology" evidence="4">
    <location>
        <begin position="30"/>
        <end position="251"/>
    </location>
</feature>
<dbReference type="InterPro" id="IPR051398">
    <property type="entry name" value="Polysacch_Deacetylase"/>
</dbReference>
<dbReference type="SUPFAM" id="SSF88713">
    <property type="entry name" value="Glycoside hydrolase/deacetylase"/>
    <property type="match status" value="1"/>
</dbReference>
<evidence type="ECO:0000313" key="6">
    <source>
        <dbReference type="EMBL" id="RDU49724.1"/>
    </source>
</evidence>
<dbReference type="Proteomes" id="UP000256321">
    <property type="component" value="Unassembled WGS sequence"/>
</dbReference>
<organism evidence="6 7">
    <name type="scientific">Parabacteroides acidifaciens</name>
    <dbReference type="NCBI Taxonomy" id="2290935"/>
    <lineage>
        <taxon>Bacteria</taxon>
        <taxon>Pseudomonadati</taxon>
        <taxon>Bacteroidota</taxon>
        <taxon>Bacteroidia</taxon>
        <taxon>Bacteroidales</taxon>
        <taxon>Tannerellaceae</taxon>
        <taxon>Parabacteroides</taxon>
    </lineage>
</organism>
<evidence type="ECO:0000313" key="5">
    <source>
        <dbReference type="EMBL" id="MBC8601573.1"/>
    </source>
</evidence>
<dbReference type="PANTHER" id="PTHR34216">
    <property type="match status" value="1"/>
</dbReference>
<dbReference type="PROSITE" id="PS51677">
    <property type="entry name" value="NODB"/>
    <property type="match status" value="1"/>
</dbReference>
<dbReference type="Gene3D" id="3.20.20.370">
    <property type="entry name" value="Glycoside hydrolase/deacetylase"/>
    <property type="match status" value="1"/>
</dbReference>
<keyword evidence="2 3" id="KW-0732">Signal</keyword>
<feature type="chain" id="PRO_5017747274" evidence="3">
    <location>
        <begin position="21"/>
        <end position="266"/>
    </location>
</feature>
<comment type="subcellular location">
    <subcellularLocation>
        <location evidence="1">Secreted</location>
    </subcellularLocation>
</comment>